<keyword evidence="2 7" id="KW-0813">Transport</keyword>
<evidence type="ECO:0000256" key="1">
    <source>
        <dbReference type="ARBA" id="ARBA00004651"/>
    </source>
</evidence>
<evidence type="ECO:0000313" key="10">
    <source>
        <dbReference type="Proteomes" id="UP000470082"/>
    </source>
</evidence>
<dbReference type="InterPro" id="IPR035906">
    <property type="entry name" value="MetI-like_sf"/>
</dbReference>
<dbReference type="CDD" id="cd06261">
    <property type="entry name" value="TM_PBP2"/>
    <property type="match status" value="1"/>
</dbReference>
<dbReference type="PROSITE" id="PS50928">
    <property type="entry name" value="ABC_TM1"/>
    <property type="match status" value="1"/>
</dbReference>
<dbReference type="Proteomes" id="UP000470082">
    <property type="component" value="Unassembled WGS sequence"/>
</dbReference>
<comment type="subcellular location">
    <subcellularLocation>
        <location evidence="1 7">Cell membrane</location>
        <topology evidence="1 7">Multi-pass membrane protein</topology>
    </subcellularLocation>
</comment>
<evidence type="ECO:0000256" key="6">
    <source>
        <dbReference type="ARBA" id="ARBA00023136"/>
    </source>
</evidence>
<sequence>MKTKQKVMMPILVFILVISIWEMSVRAFHISLYVLPAPSKIVMAILDNFDILWMHSMVTLKEALIGLVISTLLAIWIAIGMDLSKVFKTSIYPYLIVTQTVPIMVLGPLFSIWLGFGLAPKVLIVIFMCFFPVAISFCDALGQVDEKQVNLLKSFGASTFQIYKMIKIPSGALGLFSGLKVAATYCIGGAIVGEWLSSSAGLGYYMLRVKNGYMLDKVFACVVMIIIWSILLNLAVTFIEYMVFPHLKKGKRK</sequence>
<keyword evidence="4 7" id="KW-0812">Transmembrane</keyword>
<evidence type="ECO:0000256" key="4">
    <source>
        <dbReference type="ARBA" id="ARBA00022692"/>
    </source>
</evidence>
<evidence type="ECO:0000256" key="3">
    <source>
        <dbReference type="ARBA" id="ARBA00022475"/>
    </source>
</evidence>
<feature type="transmembrane region" description="Helical" evidence="7">
    <location>
        <begin position="91"/>
        <end position="116"/>
    </location>
</feature>
<comment type="similarity">
    <text evidence="7">Belongs to the binding-protein-dependent transport system permease family.</text>
</comment>
<name>A0A7X2N3G5_9FIRM</name>
<feature type="domain" description="ABC transmembrane type-1" evidence="8">
    <location>
        <begin position="56"/>
        <end position="236"/>
    </location>
</feature>
<organism evidence="9 10">
    <name type="scientific">Floccifex porci</name>
    <dbReference type="NCBI Taxonomy" id="2606629"/>
    <lineage>
        <taxon>Bacteria</taxon>
        <taxon>Bacillati</taxon>
        <taxon>Bacillota</taxon>
        <taxon>Erysipelotrichia</taxon>
        <taxon>Erysipelotrichales</taxon>
        <taxon>Erysipelotrichaceae</taxon>
        <taxon>Floccifex</taxon>
    </lineage>
</organism>
<dbReference type="RefSeq" id="WP_154460266.1">
    <property type="nucleotide sequence ID" value="NZ_JAQYTQ010000033.1"/>
</dbReference>
<dbReference type="AlphaFoldDB" id="A0A7X2N3G5"/>
<keyword evidence="6 7" id="KW-0472">Membrane</keyword>
<evidence type="ECO:0000256" key="5">
    <source>
        <dbReference type="ARBA" id="ARBA00022989"/>
    </source>
</evidence>
<accession>A0A7X2N3G5</accession>
<dbReference type="PANTHER" id="PTHR30151">
    <property type="entry name" value="ALKANE SULFONATE ABC TRANSPORTER-RELATED, MEMBRANE SUBUNIT"/>
    <property type="match status" value="1"/>
</dbReference>
<dbReference type="InterPro" id="IPR000515">
    <property type="entry name" value="MetI-like"/>
</dbReference>
<gene>
    <name evidence="9" type="ORF">FYJ50_06395</name>
</gene>
<feature type="transmembrane region" description="Helical" evidence="7">
    <location>
        <begin position="122"/>
        <end position="142"/>
    </location>
</feature>
<dbReference type="GO" id="GO:0055085">
    <property type="term" value="P:transmembrane transport"/>
    <property type="evidence" value="ECO:0007669"/>
    <property type="project" value="InterPro"/>
</dbReference>
<evidence type="ECO:0000313" key="9">
    <source>
        <dbReference type="EMBL" id="MSS01726.1"/>
    </source>
</evidence>
<dbReference type="EMBL" id="VUMM01000011">
    <property type="protein sequence ID" value="MSS01726.1"/>
    <property type="molecule type" value="Genomic_DNA"/>
</dbReference>
<evidence type="ECO:0000256" key="7">
    <source>
        <dbReference type="RuleBase" id="RU363032"/>
    </source>
</evidence>
<dbReference type="GO" id="GO:0005886">
    <property type="term" value="C:plasma membrane"/>
    <property type="evidence" value="ECO:0007669"/>
    <property type="project" value="UniProtKB-SubCell"/>
</dbReference>
<keyword evidence="3" id="KW-1003">Cell membrane</keyword>
<feature type="transmembrane region" description="Helical" evidence="7">
    <location>
        <begin position="51"/>
        <end position="79"/>
    </location>
</feature>
<keyword evidence="5 7" id="KW-1133">Transmembrane helix</keyword>
<feature type="transmembrane region" description="Helical" evidence="7">
    <location>
        <begin position="217"/>
        <end position="244"/>
    </location>
</feature>
<keyword evidence="10" id="KW-1185">Reference proteome</keyword>
<evidence type="ECO:0000256" key="2">
    <source>
        <dbReference type="ARBA" id="ARBA00022448"/>
    </source>
</evidence>
<dbReference type="Gene3D" id="1.10.3720.10">
    <property type="entry name" value="MetI-like"/>
    <property type="match status" value="1"/>
</dbReference>
<feature type="transmembrane region" description="Helical" evidence="7">
    <location>
        <begin position="172"/>
        <end position="197"/>
    </location>
</feature>
<evidence type="ECO:0000259" key="8">
    <source>
        <dbReference type="PROSITE" id="PS50928"/>
    </source>
</evidence>
<comment type="caution">
    <text evidence="9">The sequence shown here is derived from an EMBL/GenBank/DDBJ whole genome shotgun (WGS) entry which is preliminary data.</text>
</comment>
<proteinExistence type="inferred from homology"/>
<dbReference type="PANTHER" id="PTHR30151:SF20">
    <property type="entry name" value="ABC TRANSPORTER PERMEASE PROTEIN HI_0355-RELATED"/>
    <property type="match status" value="1"/>
</dbReference>
<dbReference type="SUPFAM" id="SSF161098">
    <property type="entry name" value="MetI-like"/>
    <property type="match status" value="1"/>
</dbReference>
<protein>
    <submittedName>
        <fullName evidence="9">ABC transporter permease</fullName>
    </submittedName>
</protein>
<dbReference type="Pfam" id="PF00528">
    <property type="entry name" value="BPD_transp_1"/>
    <property type="match status" value="1"/>
</dbReference>
<reference evidence="9 10" key="1">
    <citation type="submission" date="2019-08" db="EMBL/GenBank/DDBJ databases">
        <title>In-depth cultivation of the pig gut microbiome towards novel bacterial diversity and tailored functional studies.</title>
        <authorList>
            <person name="Wylensek D."/>
            <person name="Hitch T.C.A."/>
            <person name="Clavel T."/>
        </authorList>
    </citation>
    <scope>NUCLEOTIDE SEQUENCE [LARGE SCALE GENOMIC DNA]</scope>
    <source>
        <strain evidence="9 10">LKV-178-WT-2G</strain>
    </source>
</reference>